<keyword evidence="2" id="KW-1185">Reference proteome</keyword>
<proteinExistence type="predicted"/>
<dbReference type="OrthoDB" id="2417337at2"/>
<dbReference type="Pfam" id="PF06338">
    <property type="entry name" value="ComK"/>
    <property type="match status" value="1"/>
</dbReference>
<evidence type="ECO:0000313" key="2">
    <source>
        <dbReference type="Proteomes" id="UP000199687"/>
    </source>
</evidence>
<accession>A0A1H9SNJ1</accession>
<protein>
    <submittedName>
        <fullName evidence="1">Competence protein ComK</fullName>
    </submittedName>
</protein>
<reference evidence="1 2" key="1">
    <citation type="submission" date="2016-10" db="EMBL/GenBank/DDBJ databases">
        <authorList>
            <person name="de Groot N.N."/>
        </authorList>
    </citation>
    <scope>NUCLEOTIDE SEQUENCE [LARGE SCALE GENOMIC DNA]</scope>
    <source>
        <strain evidence="1 2">CGMCC 1.7727</strain>
    </source>
</reference>
<dbReference type="InterPro" id="IPR010461">
    <property type="entry name" value="ComK"/>
</dbReference>
<dbReference type="EMBL" id="FOGL01000011">
    <property type="protein sequence ID" value="SER85943.1"/>
    <property type="molecule type" value="Genomic_DNA"/>
</dbReference>
<dbReference type="AlphaFoldDB" id="A0A1H9SNJ1"/>
<name>A0A1H9SNJ1_9BACI</name>
<organism evidence="1 2">
    <name type="scientific">Gracilibacillus ureilyticus</name>
    <dbReference type="NCBI Taxonomy" id="531814"/>
    <lineage>
        <taxon>Bacteria</taxon>
        <taxon>Bacillati</taxon>
        <taxon>Bacillota</taxon>
        <taxon>Bacilli</taxon>
        <taxon>Bacillales</taxon>
        <taxon>Bacillaceae</taxon>
        <taxon>Gracilibacillus</taxon>
    </lineage>
</organism>
<dbReference type="STRING" id="531814.SAMN04487944_11183"/>
<dbReference type="RefSeq" id="WP_089741283.1">
    <property type="nucleotide sequence ID" value="NZ_FOGL01000011.1"/>
</dbReference>
<dbReference type="GO" id="GO:0030420">
    <property type="term" value="P:establishment of competence for transformation"/>
    <property type="evidence" value="ECO:0007669"/>
    <property type="project" value="InterPro"/>
</dbReference>
<evidence type="ECO:0000313" key="1">
    <source>
        <dbReference type="EMBL" id="SER85943.1"/>
    </source>
</evidence>
<dbReference type="Proteomes" id="UP000199687">
    <property type="component" value="Unassembled WGS sequence"/>
</dbReference>
<gene>
    <name evidence="1" type="ORF">SAMN04487944_11183</name>
</gene>
<sequence length="175" mass="20285">MIMSKGCEISPATLAVIGLRKGKNFGTRIMEYEEEDDYEVDIHSYKVMDMTCREFGISLRGLLEGSRRLTDTSHKPPIVIDRMSNMYFFPVESPTKKSCIWISHTHVNRIERFSNYQTKIIFKNGRSLIVDVSYAVILNQINKTAQYRCIISDKLSDVLPLSQYIAETNKQRRLH</sequence>